<keyword evidence="2" id="KW-1185">Reference proteome</keyword>
<protein>
    <submittedName>
        <fullName evidence="1">Uncharacterized protein</fullName>
    </submittedName>
</protein>
<accession>A0A2P7U1P4</accession>
<evidence type="ECO:0000313" key="1">
    <source>
        <dbReference type="EMBL" id="PSJ80855.1"/>
    </source>
</evidence>
<reference evidence="1 2" key="1">
    <citation type="submission" date="2018-03" db="EMBL/GenBank/DDBJ databases">
        <title>Neisseria weixii sp. nov., isolated from the intestinal contents of Tibetan Plateau pika (Ochotona curzoniae) in Yushu, Qinghai Province, China.</title>
        <authorList>
            <person name="Gui Z."/>
        </authorList>
    </citation>
    <scope>NUCLEOTIDE SEQUENCE [LARGE SCALE GENOMIC DNA]</scope>
    <source>
        <strain evidence="1 2">ATCC 51483</strain>
    </source>
</reference>
<name>A0A2P7U1P4_9NEIS</name>
<dbReference type="EMBL" id="PXYY01000013">
    <property type="protein sequence ID" value="PSJ80855.1"/>
    <property type="molecule type" value="Genomic_DNA"/>
</dbReference>
<organism evidence="1 2">
    <name type="scientific">Neisseria iguanae</name>
    <dbReference type="NCBI Taxonomy" id="90242"/>
    <lineage>
        <taxon>Bacteria</taxon>
        <taxon>Pseudomonadati</taxon>
        <taxon>Pseudomonadota</taxon>
        <taxon>Betaproteobacteria</taxon>
        <taxon>Neisseriales</taxon>
        <taxon>Neisseriaceae</taxon>
        <taxon>Neisseria</taxon>
    </lineage>
</organism>
<dbReference type="Proteomes" id="UP000241868">
    <property type="component" value="Unassembled WGS sequence"/>
</dbReference>
<sequence>MAELSGYKITLPKKRRETLALVVQDLYLQGGDTAKAAFWSGLRPTTPDSLLLLLLGDQIQKSLLQHGPWRLGLGHVTWFRPHYRRFGGGHFPKICTDDLGLSRYT</sequence>
<dbReference type="AlphaFoldDB" id="A0A2P7U1P4"/>
<evidence type="ECO:0000313" key="2">
    <source>
        <dbReference type="Proteomes" id="UP000241868"/>
    </source>
</evidence>
<comment type="caution">
    <text evidence="1">The sequence shown here is derived from an EMBL/GenBank/DDBJ whole genome shotgun (WGS) entry which is preliminary data.</text>
</comment>
<gene>
    <name evidence="1" type="ORF">C7N83_03485</name>
</gene>
<proteinExistence type="predicted"/>